<evidence type="ECO:0008006" key="4">
    <source>
        <dbReference type="Google" id="ProtNLM"/>
    </source>
</evidence>
<keyword evidence="3" id="KW-1185">Reference proteome</keyword>
<dbReference type="PROSITE" id="PS51257">
    <property type="entry name" value="PROKAR_LIPOPROTEIN"/>
    <property type="match status" value="1"/>
</dbReference>
<evidence type="ECO:0000256" key="1">
    <source>
        <dbReference type="SAM" id="SignalP"/>
    </source>
</evidence>
<feature type="signal peptide" evidence="1">
    <location>
        <begin position="1"/>
        <end position="21"/>
    </location>
</feature>
<dbReference type="EMBL" id="CP133568">
    <property type="protein sequence ID" value="WMT03324.1"/>
    <property type="molecule type" value="Genomic_DNA"/>
</dbReference>
<keyword evidence="1" id="KW-0732">Signal</keyword>
<feature type="chain" id="PRO_5045387702" description="Lipoprotein" evidence="1">
    <location>
        <begin position="22"/>
        <end position="177"/>
    </location>
</feature>
<evidence type="ECO:0000313" key="2">
    <source>
        <dbReference type="EMBL" id="WMT03324.1"/>
    </source>
</evidence>
<sequence length="177" mass="18914">MLNLKLAALTMAFAITGCAQKSETTATAAAATSAAELSSWVVSESVDPITDAKTITVAQPAEQHGDFQLRIECTGGKSSVSLWGDRFTPTTRGDSESYSVSYRFDAKPGVQFADWRALDHWASPADEAAFLREMLGSKTLYARVDSDAMETSEGKFHLAGLREALAKTLALCPALST</sequence>
<proteinExistence type="predicted"/>
<organism evidence="2 3">
    <name type="scientific">Lysobacter yananisis</name>
    <dbReference type="NCBI Taxonomy" id="1003114"/>
    <lineage>
        <taxon>Bacteria</taxon>
        <taxon>Pseudomonadati</taxon>
        <taxon>Pseudomonadota</taxon>
        <taxon>Gammaproteobacteria</taxon>
        <taxon>Lysobacterales</taxon>
        <taxon>Lysobacteraceae</taxon>
        <taxon>Lysobacter</taxon>
    </lineage>
</organism>
<evidence type="ECO:0000313" key="3">
    <source>
        <dbReference type="Proteomes" id="UP001229313"/>
    </source>
</evidence>
<dbReference type="RefSeq" id="WP_309152100.1">
    <property type="nucleotide sequence ID" value="NZ_CP133568.1"/>
</dbReference>
<dbReference type="Proteomes" id="UP001229313">
    <property type="component" value="Chromosome"/>
</dbReference>
<name>A0ABY9PAE4_9GAMM</name>
<gene>
    <name evidence="2" type="ORF">RDV84_00265</name>
</gene>
<accession>A0ABY9PAE4</accession>
<reference evidence="2 3" key="1">
    <citation type="submission" date="2023-08" db="EMBL/GenBank/DDBJ databases">
        <title>The whole genome sequence of Lysobacter yananisis.</title>
        <authorList>
            <person name="Sun H."/>
        </authorList>
    </citation>
    <scope>NUCLEOTIDE SEQUENCE [LARGE SCALE GENOMIC DNA]</scope>
    <source>
        <strain evidence="2 3">SNNU513</strain>
    </source>
</reference>
<protein>
    <recommendedName>
        <fullName evidence="4">Lipoprotein</fullName>
    </recommendedName>
</protein>